<dbReference type="RefSeq" id="WP_062388489.1">
    <property type="nucleotide sequence ID" value="NZ_CP014750.1"/>
</dbReference>
<accession>A0A142CUM7</accession>
<dbReference type="AlphaFoldDB" id="A0A142CUM7"/>
<feature type="region of interest" description="Disordered" evidence="1">
    <location>
        <begin position="84"/>
        <end position="104"/>
    </location>
</feature>
<evidence type="ECO:0000256" key="1">
    <source>
        <dbReference type="SAM" id="MobiDB-lite"/>
    </source>
</evidence>
<evidence type="ECO:0000313" key="2">
    <source>
        <dbReference type="EMBL" id="AMQ18479.1"/>
    </source>
</evidence>
<name>A0A142CUM7_9EURY</name>
<gene>
    <name evidence="2" type="ORF">A0127_04495</name>
</gene>
<dbReference type="Proteomes" id="UP000073604">
    <property type="component" value="Chromosome"/>
</dbReference>
<dbReference type="STRING" id="53952.A0127_04495"/>
<protein>
    <submittedName>
        <fullName evidence="2">Uncharacterized protein</fullName>
    </submittedName>
</protein>
<proteinExistence type="predicted"/>
<sequence>MTDKKQLVKEAYSFGYFLGLKGHSEWAEWVRKKREELYKQAEELGIYDLVKEAYKKGKEQGLRDRSELIAKNLIVAGKIEPEETSGKTEFAFPSEESEEEVQEAGKSLEREYFEFLQTTNLMLPPELLNSLKALEPPKMLGLRGQ</sequence>
<organism evidence="2 3">
    <name type="scientific">Thermococcus peptonophilus</name>
    <dbReference type="NCBI Taxonomy" id="53952"/>
    <lineage>
        <taxon>Archaea</taxon>
        <taxon>Methanobacteriati</taxon>
        <taxon>Methanobacteriota</taxon>
        <taxon>Thermococci</taxon>
        <taxon>Thermococcales</taxon>
        <taxon>Thermococcaceae</taxon>
        <taxon>Thermococcus</taxon>
    </lineage>
</organism>
<dbReference type="GeneID" id="27139779"/>
<dbReference type="EMBL" id="CP014750">
    <property type="protein sequence ID" value="AMQ18479.1"/>
    <property type="molecule type" value="Genomic_DNA"/>
</dbReference>
<keyword evidence="3" id="KW-1185">Reference proteome</keyword>
<dbReference type="OrthoDB" id="99813at2157"/>
<dbReference type="KEGG" id="tpep:A0127_04495"/>
<evidence type="ECO:0000313" key="3">
    <source>
        <dbReference type="Proteomes" id="UP000073604"/>
    </source>
</evidence>
<reference evidence="3" key="1">
    <citation type="submission" date="2016-03" db="EMBL/GenBank/DDBJ databases">
        <authorList>
            <person name="Oger P.M."/>
        </authorList>
    </citation>
    <scope>NUCLEOTIDE SEQUENCE [LARGE SCALE GENOMIC DNA]</scope>
    <source>
        <strain evidence="3">OG-1</strain>
    </source>
</reference>